<dbReference type="CDD" id="cd00063">
    <property type="entry name" value="FN3"/>
    <property type="match status" value="5"/>
</dbReference>
<evidence type="ECO:0000259" key="12">
    <source>
        <dbReference type="PROSITE" id="PS50055"/>
    </source>
</evidence>
<evidence type="ECO:0000256" key="5">
    <source>
        <dbReference type="ARBA" id="ARBA00022912"/>
    </source>
</evidence>
<keyword evidence="5" id="KW-0904">Protein phosphatase</keyword>
<comment type="caution">
    <text evidence="15">The sequence shown here is derived from an EMBL/GenBank/DDBJ whole genome shotgun (WGS) entry which is preliminary data.</text>
</comment>
<dbReference type="InterPro" id="IPR003595">
    <property type="entry name" value="Tyr_Pase_cat"/>
</dbReference>
<feature type="domain" description="Fibronectin type-III" evidence="14">
    <location>
        <begin position="411"/>
        <end position="504"/>
    </location>
</feature>
<feature type="domain" description="Fibronectin type-III" evidence="14">
    <location>
        <begin position="48"/>
        <end position="141"/>
    </location>
</feature>
<dbReference type="EMBL" id="JAKROA010000005">
    <property type="protein sequence ID" value="KAL5106509.1"/>
    <property type="molecule type" value="Genomic_DNA"/>
</dbReference>
<evidence type="ECO:0000256" key="3">
    <source>
        <dbReference type="ARBA" id="ARBA00022729"/>
    </source>
</evidence>
<dbReference type="Gene3D" id="2.60.40.10">
    <property type="entry name" value="Immunoglobulins"/>
    <property type="match status" value="5"/>
</dbReference>
<dbReference type="InterPro" id="IPR029021">
    <property type="entry name" value="Prot-tyrosine_phosphatase-like"/>
</dbReference>
<evidence type="ECO:0000313" key="15">
    <source>
        <dbReference type="EMBL" id="KAL5106509.1"/>
    </source>
</evidence>
<evidence type="ECO:0000259" key="14">
    <source>
        <dbReference type="PROSITE" id="PS50853"/>
    </source>
</evidence>
<dbReference type="SMART" id="SM00404">
    <property type="entry name" value="PTPc_motif"/>
    <property type="match status" value="1"/>
</dbReference>
<reference evidence="15 16" key="1">
    <citation type="journal article" date="2022" name="Front. Cell. Infect. Microbiol.">
        <title>The Genomes of Two Strains of Taenia crassiceps the Animal Model for the Study of Human Cysticercosis.</title>
        <authorList>
            <person name="Bobes R.J."/>
            <person name="Estrada K."/>
            <person name="Rios-Valencia D.G."/>
            <person name="Calderon-Gallegos A."/>
            <person name="de la Torre P."/>
            <person name="Carrero J.C."/>
            <person name="Sanchez-Flores A."/>
            <person name="Laclette J.P."/>
        </authorList>
    </citation>
    <scope>NUCLEOTIDE SEQUENCE [LARGE SCALE GENOMIC DNA]</scope>
    <source>
        <strain evidence="15">WFUcys</strain>
    </source>
</reference>
<keyword evidence="4" id="KW-0378">Hydrolase</keyword>
<dbReference type="PROSITE" id="PS50055">
    <property type="entry name" value="TYR_PHOSPHATASE_PTP"/>
    <property type="match status" value="1"/>
</dbReference>
<evidence type="ECO:0000256" key="10">
    <source>
        <dbReference type="SAM" id="Phobius"/>
    </source>
</evidence>
<evidence type="ECO:0000256" key="1">
    <source>
        <dbReference type="ARBA" id="ARBA00004167"/>
    </source>
</evidence>
<feature type="region of interest" description="Disordered" evidence="9">
    <location>
        <begin position="1064"/>
        <end position="1114"/>
    </location>
</feature>
<evidence type="ECO:0000313" key="16">
    <source>
        <dbReference type="Proteomes" id="UP001651158"/>
    </source>
</evidence>
<dbReference type="InterPro" id="IPR036116">
    <property type="entry name" value="FN3_sf"/>
</dbReference>
<feature type="domain" description="Fibronectin type-III" evidence="14">
    <location>
        <begin position="169"/>
        <end position="262"/>
    </location>
</feature>
<evidence type="ECO:0000256" key="2">
    <source>
        <dbReference type="ARBA" id="ARBA00022692"/>
    </source>
</evidence>
<evidence type="ECO:0000256" key="8">
    <source>
        <dbReference type="ARBA" id="ARBA00023180"/>
    </source>
</evidence>
<dbReference type="CDD" id="cd00047">
    <property type="entry name" value="PTPc"/>
    <property type="match status" value="1"/>
</dbReference>
<feature type="domain" description="Tyrosine specific protein phosphatases" evidence="13">
    <location>
        <begin position="943"/>
        <end position="1020"/>
    </location>
</feature>
<feature type="signal peptide" evidence="11">
    <location>
        <begin position="1"/>
        <end position="19"/>
    </location>
</feature>
<keyword evidence="2 10" id="KW-0812">Transmembrane</keyword>
<feature type="domain" description="Tyrosine-protein phosphatase" evidence="12">
    <location>
        <begin position="762"/>
        <end position="1026"/>
    </location>
</feature>
<dbReference type="Pfam" id="PF00041">
    <property type="entry name" value="fn3"/>
    <property type="match status" value="3"/>
</dbReference>
<dbReference type="PROSITE" id="PS00383">
    <property type="entry name" value="TYR_PHOSPHATASE_1"/>
    <property type="match status" value="1"/>
</dbReference>
<evidence type="ECO:0008006" key="17">
    <source>
        <dbReference type="Google" id="ProtNLM"/>
    </source>
</evidence>
<dbReference type="InterPro" id="IPR016130">
    <property type="entry name" value="Tyr_Pase_AS"/>
</dbReference>
<comment type="subcellular location">
    <subcellularLocation>
        <location evidence="1">Membrane</location>
        <topology evidence="1">Single-pass membrane protein</topology>
    </subcellularLocation>
</comment>
<feature type="chain" id="PRO_5045558039" description="Protein-tyrosine-phosphatase" evidence="11">
    <location>
        <begin position="20"/>
        <end position="1114"/>
    </location>
</feature>
<dbReference type="PANTHER" id="PTHR46957:SF3">
    <property type="entry name" value="CYTOKINE RECEPTOR"/>
    <property type="match status" value="1"/>
</dbReference>
<dbReference type="Proteomes" id="UP001651158">
    <property type="component" value="Unassembled WGS sequence"/>
</dbReference>
<dbReference type="InterPro" id="IPR013783">
    <property type="entry name" value="Ig-like_fold"/>
</dbReference>
<dbReference type="SUPFAM" id="SSF49265">
    <property type="entry name" value="Fibronectin type III"/>
    <property type="match status" value="3"/>
</dbReference>
<sequence length="1114" mass="121096">MGARVWVLIFLCLASVVKEFSCQIEGSPTSPGVFEDTTLIPTTRKPPALSHITLNATNHTAVMVTWEAPSNKEENDLTVAYIAGWEEKQCTTKDATQCTIDGLLPRILYKVCVRVCHAKTATATTVSPAMEGARLVSSSDLLAVATTGETEGYICSKAICGSVVLPMEAPSNITLNATNHTAVMVTWEAPSNKEENDLTVAYIAGWEEKQCTTKDATQCTIDGLLPRILYKVCVRVCHAKTATATTVSPAMEGARLVSSSDLLAVATTGETEGYICSKAICGSVVLPMEAPSNITLNATNHTAVMVTWEAPSNKEENDLTVAYIAGWEEKQCTTKDATQCTIDGLLPRILYKVCVRVCHAKTATATTVSPAMEGARLVSSSDLLAVATTGETEGYICSKAICGSVVLPMEAPSNITLNATNHTAVMVTWEAPSNKEENDLTVAYIAGWEEKQCTTKDATQCTIDGLLPRILYKVCVRVCHAKTATATTVSPAMEGARLVSSSDLLAVATTGETEGYICSKAICGSVVLPMEAPKNVTVTLLGPYAVNVSWQSPSDSDANDVYNAYTEGPDRKQCRREAGGLPCTFAGLLPSTGYEFCVQICHVLSSKSIYHSDRRRGSIYLSDDLSGSPSDSWNAVCGPSSCTSAITPSDNLLLMILLGIFIPLIIILLLVLFFVLCRHLCNRDSSADNAEPVPFPIEYCNPSGPKSISSGPSPIPIENFAANLQELDESNGFQSLFQSMGDLAALEVENRYCLTKVAASLNRNRNRYSDMVPYDQSLVLVGRPWSTVLTNPEPQLTNAEVMDGYINASYVRRPEYGSGGEALVASVASLPEYIATQGPLESTVADFLTMVCEQRCPLIIMLCQFTEGGKEKCAQYWPEDLTQTFKSENRSVEVWKESEEHFGEVTCRQLRIHPSSEASPWTVTHFQFMDWVDYGVPNMESFYNFVNFQNNFLANHPIGNEYGPTVMHCSAGVGRTGTFMAARFLLDRLRRSPQNVDIIGTVLAIRKWRRSLVQVELQLRFLYDFINFCLVKENFVGKSNLPPLNAPLRVASAVYTNAMTHPQLNALEPNEDPNVPAHPQSSAVYGNQGGNISKPDPPRTRNAQLPQPSTKDNG</sequence>
<feature type="domain" description="Fibronectin type-III" evidence="14">
    <location>
        <begin position="290"/>
        <end position="383"/>
    </location>
</feature>
<feature type="transmembrane region" description="Helical" evidence="10">
    <location>
        <begin position="652"/>
        <end position="676"/>
    </location>
</feature>
<dbReference type="SMART" id="SM00194">
    <property type="entry name" value="PTPc"/>
    <property type="match status" value="1"/>
</dbReference>
<keyword evidence="7 10" id="KW-0472">Membrane</keyword>
<feature type="domain" description="Fibronectin type-III" evidence="14">
    <location>
        <begin position="532"/>
        <end position="624"/>
    </location>
</feature>
<feature type="compositionally biased region" description="Polar residues" evidence="9">
    <location>
        <begin position="1101"/>
        <end position="1114"/>
    </location>
</feature>
<evidence type="ECO:0000256" key="11">
    <source>
        <dbReference type="SAM" id="SignalP"/>
    </source>
</evidence>
<protein>
    <recommendedName>
        <fullName evidence="17">Protein-tyrosine-phosphatase</fullName>
    </recommendedName>
</protein>
<keyword evidence="16" id="KW-1185">Reference proteome</keyword>
<keyword evidence="8" id="KW-0325">Glycoprotein</keyword>
<dbReference type="InterPro" id="IPR003961">
    <property type="entry name" value="FN3_dom"/>
</dbReference>
<evidence type="ECO:0000256" key="9">
    <source>
        <dbReference type="SAM" id="MobiDB-lite"/>
    </source>
</evidence>
<name>A0ABR4QAK8_9CEST</name>
<dbReference type="InterPro" id="IPR000387">
    <property type="entry name" value="Tyr_Pase_dom"/>
</dbReference>
<evidence type="ECO:0000256" key="6">
    <source>
        <dbReference type="ARBA" id="ARBA00022989"/>
    </source>
</evidence>
<dbReference type="PANTHER" id="PTHR46957">
    <property type="entry name" value="CYTOKINE RECEPTOR"/>
    <property type="match status" value="1"/>
</dbReference>
<dbReference type="InterPro" id="IPR000242">
    <property type="entry name" value="PTP_cat"/>
</dbReference>
<evidence type="ECO:0000256" key="7">
    <source>
        <dbReference type="ARBA" id="ARBA00023136"/>
    </source>
</evidence>
<dbReference type="Pfam" id="PF00102">
    <property type="entry name" value="Y_phosphatase"/>
    <property type="match status" value="1"/>
</dbReference>
<proteinExistence type="predicted"/>
<dbReference type="SMART" id="SM00060">
    <property type="entry name" value="FN3"/>
    <property type="match status" value="5"/>
</dbReference>
<evidence type="ECO:0000256" key="4">
    <source>
        <dbReference type="ARBA" id="ARBA00022801"/>
    </source>
</evidence>
<dbReference type="PROSITE" id="PS50853">
    <property type="entry name" value="FN3"/>
    <property type="match status" value="5"/>
</dbReference>
<dbReference type="SUPFAM" id="SSF52799">
    <property type="entry name" value="(Phosphotyrosine protein) phosphatases II"/>
    <property type="match status" value="1"/>
</dbReference>
<evidence type="ECO:0000259" key="13">
    <source>
        <dbReference type="PROSITE" id="PS50056"/>
    </source>
</evidence>
<gene>
    <name evidence="15" type="ORF">TcWFU_000328</name>
</gene>
<dbReference type="InterPro" id="IPR050713">
    <property type="entry name" value="RTP_Phos/Ushers"/>
</dbReference>
<dbReference type="Gene3D" id="3.90.190.10">
    <property type="entry name" value="Protein tyrosine phosphatase superfamily"/>
    <property type="match status" value="1"/>
</dbReference>
<dbReference type="PRINTS" id="PR00700">
    <property type="entry name" value="PRTYPHPHTASE"/>
</dbReference>
<keyword evidence="6 10" id="KW-1133">Transmembrane helix</keyword>
<accession>A0ABR4QAK8</accession>
<dbReference type="PROSITE" id="PS50056">
    <property type="entry name" value="TYR_PHOSPHATASE_2"/>
    <property type="match status" value="1"/>
</dbReference>
<organism evidence="15 16">
    <name type="scientific">Taenia crassiceps</name>
    <dbReference type="NCBI Taxonomy" id="6207"/>
    <lineage>
        <taxon>Eukaryota</taxon>
        <taxon>Metazoa</taxon>
        <taxon>Spiralia</taxon>
        <taxon>Lophotrochozoa</taxon>
        <taxon>Platyhelminthes</taxon>
        <taxon>Cestoda</taxon>
        <taxon>Eucestoda</taxon>
        <taxon>Cyclophyllidea</taxon>
        <taxon>Taeniidae</taxon>
        <taxon>Taenia</taxon>
    </lineage>
</organism>
<keyword evidence="3 11" id="KW-0732">Signal</keyword>